<dbReference type="InterPro" id="IPR005630">
    <property type="entry name" value="Terpene_synthase_metal-bd"/>
</dbReference>
<dbReference type="InterPro" id="IPR034741">
    <property type="entry name" value="Terpene_cyclase-like_1_C"/>
</dbReference>
<dbReference type="AlphaFoldDB" id="A0AAE0DTL9"/>
<dbReference type="InterPro" id="IPR008930">
    <property type="entry name" value="Terpenoid_cyclase/PrenylTrfase"/>
</dbReference>
<dbReference type="PANTHER" id="PTHR31225">
    <property type="entry name" value="OS04G0344100 PROTEIN-RELATED"/>
    <property type="match status" value="1"/>
</dbReference>
<dbReference type="InterPro" id="IPR001906">
    <property type="entry name" value="Terpene_synth_N"/>
</dbReference>
<name>A0AAE0DTL9_9ROSI</name>
<feature type="domain" description="Terpene synthase metal-binding" evidence="4">
    <location>
        <begin position="263"/>
        <end position="463"/>
    </location>
</feature>
<evidence type="ECO:0000259" key="3">
    <source>
        <dbReference type="Pfam" id="PF01397"/>
    </source>
</evidence>
<protein>
    <recommendedName>
        <fullName evidence="7">Alpha-farnesene synthase</fullName>
    </recommendedName>
</protein>
<keyword evidence="2" id="KW-0460">Magnesium</keyword>
<dbReference type="SFLD" id="SFLDS00005">
    <property type="entry name" value="Isoprenoid_Synthase_Type_I"/>
    <property type="match status" value="1"/>
</dbReference>
<dbReference type="Proteomes" id="UP001281410">
    <property type="component" value="Unassembled WGS sequence"/>
</dbReference>
<dbReference type="SUPFAM" id="SSF48576">
    <property type="entry name" value="Terpenoid synthases"/>
    <property type="match status" value="1"/>
</dbReference>
<keyword evidence="1" id="KW-0479">Metal-binding</keyword>
<comment type="caution">
    <text evidence="5">The sequence shown here is derived from an EMBL/GenBank/DDBJ whole genome shotgun (WGS) entry which is preliminary data.</text>
</comment>
<dbReference type="InterPro" id="IPR036965">
    <property type="entry name" value="Terpene_synth_N_sf"/>
</dbReference>
<keyword evidence="6" id="KW-1185">Reference proteome</keyword>
<feature type="domain" description="Terpene synthase N-terminal" evidence="3">
    <location>
        <begin position="21"/>
        <end position="205"/>
    </location>
</feature>
<evidence type="ECO:0000256" key="1">
    <source>
        <dbReference type="ARBA" id="ARBA00022723"/>
    </source>
</evidence>
<reference evidence="5" key="1">
    <citation type="journal article" date="2023" name="Plant J.">
        <title>Genome sequences and population genomics provide insights into the demographic history, inbreeding, and mutation load of two 'living fossil' tree species of Dipteronia.</title>
        <authorList>
            <person name="Feng Y."/>
            <person name="Comes H.P."/>
            <person name="Chen J."/>
            <person name="Zhu S."/>
            <person name="Lu R."/>
            <person name="Zhang X."/>
            <person name="Li P."/>
            <person name="Qiu J."/>
            <person name="Olsen K.M."/>
            <person name="Qiu Y."/>
        </authorList>
    </citation>
    <scope>NUCLEOTIDE SEQUENCE</scope>
    <source>
        <strain evidence="5">NBL</strain>
    </source>
</reference>
<dbReference type="InterPro" id="IPR008949">
    <property type="entry name" value="Isoprenoid_synthase_dom_sf"/>
</dbReference>
<dbReference type="GO" id="GO:0000287">
    <property type="term" value="F:magnesium ion binding"/>
    <property type="evidence" value="ECO:0007669"/>
    <property type="project" value="InterPro"/>
</dbReference>
<dbReference type="Gene3D" id="1.50.10.130">
    <property type="entry name" value="Terpene synthase, N-terminal domain"/>
    <property type="match status" value="1"/>
</dbReference>
<dbReference type="PANTHER" id="PTHR31225:SF94">
    <property type="entry name" value="ALPHA-FARNESENE SYNTHASE"/>
    <property type="match status" value="1"/>
</dbReference>
<sequence>MKSEVCNMVPERQSAHYKPNIWKYDFLQSLTSKYDEEEDYYRSRAEKLKEDVKHLFVEAGEVLAKLELIDTIRKLGLSNLFEDEIREALDTIASMENIIENLCGAEEDLLYVTALYFRLLREYGYEISQDVFSGFMDEKGRFLLSTSTQTKIKGVIELFEASHLGFEGENILVEAKAFSTKTLKCCVPSSTQGSDLITKTVSHALELSAHWRVHWFNVKWHINLYEKNRVMNKNLFELSKLNFNMVQATLQNDLREISRWWRNLGLIENLNFTRDRLVESFMCAVGLVFQPNLSNFRKWLTKVVVFVLVIDDIYDNYGSLEELQDFTNAVDRWDSKGIDEHLPNCMKLCFQALNDTTNQIAYEIQNEKGWNQVLPDLKKVWGDFCKALFVEAKWYNKGYTPTLQEYLSNAWISSSGTVLAVHSFFSIMNEPTKEMAHFLDKNQDLVYYSSIIIRLCNDLGTSAVTNNTLNFFTKNVYSDHFVDLFLFDNIWLIFNSTQAELERGDVASSILCYMREVNVSDEVARNHIKAMISETWSKINGQCFSRSPLLKSFVNVTTNFARVSHSLYQYGDGFGVQDQDIKKTILSLLVEPMSM</sequence>
<dbReference type="EMBL" id="JANJYJ010000009">
    <property type="protein sequence ID" value="KAK3187854.1"/>
    <property type="molecule type" value="Genomic_DNA"/>
</dbReference>
<dbReference type="Pfam" id="PF01397">
    <property type="entry name" value="Terpene_synth"/>
    <property type="match status" value="1"/>
</dbReference>
<evidence type="ECO:0000256" key="2">
    <source>
        <dbReference type="ARBA" id="ARBA00022842"/>
    </source>
</evidence>
<evidence type="ECO:0008006" key="7">
    <source>
        <dbReference type="Google" id="ProtNLM"/>
    </source>
</evidence>
<dbReference type="InterPro" id="IPR050148">
    <property type="entry name" value="Terpene_synthase-like"/>
</dbReference>
<dbReference type="InterPro" id="IPR044814">
    <property type="entry name" value="Terpene_cyclase_plant_C1"/>
</dbReference>
<dbReference type="SUPFAM" id="SSF48239">
    <property type="entry name" value="Terpenoid cyclases/Protein prenyltransferases"/>
    <property type="match status" value="1"/>
</dbReference>
<organism evidence="5 6">
    <name type="scientific">Dipteronia sinensis</name>
    <dbReference type="NCBI Taxonomy" id="43782"/>
    <lineage>
        <taxon>Eukaryota</taxon>
        <taxon>Viridiplantae</taxon>
        <taxon>Streptophyta</taxon>
        <taxon>Embryophyta</taxon>
        <taxon>Tracheophyta</taxon>
        <taxon>Spermatophyta</taxon>
        <taxon>Magnoliopsida</taxon>
        <taxon>eudicotyledons</taxon>
        <taxon>Gunneridae</taxon>
        <taxon>Pentapetalae</taxon>
        <taxon>rosids</taxon>
        <taxon>malvids</taxon>
        <taxon>Sapindales</taxon>
        <taxon>Sapindaceae</taxon>
        <taxon>Hippocastanoideae</taxon>
        <taxon>Acereae</taxon>
        <taxon>Dipteronia</taxon>
    </lineage>
</organism>
<dbReference type="Pfam" id="PF03936">
    <property type="entry name" value="Terpene_synth_C"/>
    <property type="match status" value="1"/>
</dbReference>
<accession>A0AAE0DTL9</accession>
<dbReference type="GO" id="GO:0016102">
    <property type="term" value="P:diterpenoid biosynthetic process"/>
    <property type="evidence" value="ECO:0007669"/>
    <property type="project" value="InterPro"/>
</dbReference>
<proteinExistence type="predicted"/>
<gene>
    <name evidence="5" type="ORF">Dsin_027415</name>
</gene>
<dbReference type="CDD" id="cd00684">
    <property type="entry name" value="Terpene_cyclase_plant_C1"/>
    <property type="match status" value="1"/>
</dbReference>
<dbReference type="Pfam" id="PF19086">
    <property type="entry name" value="Terpene_syn_C_2"/>
    <property type="match status" value="1"/>
</dbReference>
<dbReference type="SFLD" id="SFLDG01019">
    <property type="entry name" value="Terpene_Cyclase_Like_1_C_Termi"/>
    <property type="match status" value="1"/>
</dbReference>
<evidence type="ECO:0000259" key="4">
    <source>
        <dbReference type="Pfam" id="PF03936"/>
    </source>
</evidence>
<evidence type="ECO:0000313" key="6">
    <source>
        <dbReference type="Proteomes" id="UP001281410"/>
    </source>
</evidence>
<dbReference type="Gene3D" id="1.10.600.10">
    <property type="entry name" value="Farnesyl Diphosphate Synthase"/>
    <property type="match status" value="1"/>
</dbReference>
<dbReference type="GO" id="GO:0010333">
    <property type="term" value="F:terpene synthase activity"/>
    <property type="evidence" value="ECO:0007669"/>
    <property type="project" value="InterPro"/>
</dbReference>
<evidence type="ECO:0000313" key="5">
    <source>
        <dbReference type="EMBL" id="KAK3187854.1"/>
    </source>
</evidence>